<keyword evidence="2" id="KW-0808">Transferase</keyword>
<dbReference type="GO" id="GO:0004364">
    <property type="term" value="F:glutathione transferase activity"/>
    <property type="evidence" value="ECO:0007669"/>
    <property type="project" value="UniProtKB-EC"/>
</dbReference>
<dbReference type="PROSITE" id="PS50405">
    <property type="entry name" value="GST_CTER"/>
    <property type="match status" value="1"/>
</dbReference>
<evidence type="ECO:0000313" key="6">
    <source>
        <dbReference type="EMBL" id="KAF9479983.1"/>
    </source>
</evidence>
<dbReference type="EMBL" id="MU155202">
    <property type="protein sequence ID" value="KAF9479983.1"/>
    <property type="molecule type" value="Genomic_DNA"/>
</dbReference>
<dbReference type="SUPFAM" id="SSF52833">
    <property type="entry name" value="Thioredoxin-like"/>
    <property type="match status" value="1"/>
</dbReference>
<comment type="catalytic activity">
    <reaction evidence="3">
        <text>RX + glutathione = an S-substituted glutathione + a halide anion + H(+)</text>
        <dbReference type="Rhea" id="RHEA:16437"/>
        <dbReference type="ChEBI" id="CHEBI:15378"/>
        <dbReference type="ChEBI" id="CHEBI:16042"/>
        <dbReference type="ChEBI" id="CHEBI:17792"/>
        <dbReference type="ChEBI" id="CHEBI:57925"/>
        <dbReference type="ChEBI" id="CHEBI:90779"/>
        <dbReference type="EC" id="2.5.1.18"/>
    </reaction>
</comment>
<dbReference type="InterPro" id="IPR040079">
    <property type="entry name" value="Glutathione_S-Trfase"/>
</dbReference>
<evidence type="ECO:0000256" key="1">
    <source>
        <dbReference type="ARBA" id="ARBA00012452"/>
    </source>
</evidence>
<evidence type="ECO:0000313" key="7">
    <source>
        <dbReference type="Proteomes" id="UP000807469"/>
    </source>
</evidence>
<dbReference type="GO" id="GO:0005737">
    <property type="term" value="C:cytoplasm"/>
    <property type="evidence" value="ECO:0007669"/>
    <property type="project" value="TreeGrafter"/>
</dbReference>
<dbReference type="InterPro" id="IPR004045">
    <property type="entry name" value="Glutathione_S-Trfase_N"/>
</dbReference>
<dbReference type="EC" id="2.5.1.18" evidence="1"/>
<dbReference type="FunFam" id="3.40.30.10:FF:000016">
    <property type="entry name" value="Glutathione S-transferase F2"/>
    <property type="match status" value="1"/>
</dbReference>
<evidence type="ECO:0000256" key="3">
    <source>
        <dbReference type="ARBA" id="ARBA00047960"/>
    </source>
</evidence>
<feature type="domain" description="GST C-terminal" evidence="5">
    <location>
        <begin position="89"/>
        <end position="216"/>
    </location>
</feature>
<dbReference type="Pfam" id="PF00043">
    <property type="entry name" value="GST_C"/>
    <property type="match status" value="1"/>
</dbReference>
<dbReference type="Pfam" id="PF13417">
    <property type="entry name" value="GST_N_3"/>
    <property type="match status" value="1"/>
</dbReference>
<dbReference type="AlphaFoldDB" id="A0A9P5Z3G7"/>
<dbReference type="SUPFAM" id="SSF47616">
    <property type="entry name" value="GST C-terminal domain-like"/>
    <property type="match status" value="1"/>
</dbReference>
<comment type="caution">
    <text evidence="6">The sequence shown here is derived from an EMBL/GenBank/DDBJ whole genome shotgun (WGS) entry which is preliminary data.</text>
</comment>
<dbReference type="SFLD" id="SFLDS00019">
    <property type="entry name" value="Glutathione_Transferase_(cytos"/>
    <property type="match status" value="1"/>
</dbReference>
<dbReference type="PROSITE" id="PS50404">
    <property type="entry name" value="GST_NTER"/>
    <property type="match status" value="1"/>
</dbReference>
<feature type="domain" description="GST N-terminal" evidence="4">
    <location>
        <begin position="1"/>
        <end position="82"/>
    </location>
</feature>
<dbReference type="InterPro" id="IPR004046">
    <property type="entry name" value="GST_C"/>
</dbReference>
<accession>A0A9P5Z3G7</accession>
<dbReference type="GO" id="GO:0006749">
    <property type="term" value="P:glutathione metabolic process"/>
    <property type="evidence" value="ECO:0007669"/>
    <property type="project" value="TreeGrafter"/>
</dbReference>
<dbReference type="SFLD" id="SFLDG00358">
    <property type="entry name" value="Main_(cytGST)"/>
    <property type="match status" value="1"/>
</dbReference>
<dbReference type="Gene3D" id="3.40.30.10">
    <property type="entry name" value="Glutaredoxin"/>
    <property type="match status" value="1"/>
</dbReference>
<evidence type="ECO:0000259" key="5">
    <source>
        <dbReference type="PROSITE" id="PS50405"/>
    </source>
</evidence>
<dbReference type="Gene3D" id="1.20.1050.10">
    <property type="match status" value="1"/>
</dbReference>
<proteinExistence type="predicted"/>
<dbReference type="OrthoDB" id="249703at2759"/>
<name>A0A9P5Z3G7_9AGAR</name>
<reference evidence="6" key="1">
    <citation type="submission" date="2020-11" db="EMBL/GenBank/DDBJ databases">
        <authorList>
            <consortium name="DOE Joint Genome Institute"/>
            <person name="Ahrendt S."/>
            <person name="Riley R."/>
            <person name="Andreopoulos W."/>
            <person name="Labutti K."/>
            <person name="Pangilinan J."/>
            <person name="Ruiz-Duenas F.J."/>
            <person name="Barrasa J.M."/>
            <person name="Sanchez-Garcia M."/>
            <person name="Camarero S."/>
            <person name="Miyauchi S."/>
            <person name="Serrano A."/>
            <person name="Linde D."/>
            <person name="Babiker R."/>
            <person name="Drula E."/>
            <person name="Ayuso-Fernandez I."/>
            <person name="Pacheco R."/>
            <person name="Padilla G."/>
            <person name="Ferreira P."/>
            <person name="Barriuso J."/>
            <person name="Kellner H."/>
            <person name="Castanera R."/>
            <person name="Alfaro M."/>
            <person name="Ramirez L."/>
            <person name="Pisabarro A.G."/>
            <person name="Kuo A."/>
            <person name="Tritt A."/>
            <person name="Lipzen A."/>
            <person name="He G."/>
            <person name="Yan M."/>
            <person name="Ng V."/>
            <person name="Cullen D."/>
            <person name="Martin F."/>
            <person name="Rosso M.-N."/>
            <person name="Henrissat B."/>
            <person name="Hibbett D."/>
            <person name="Martinez A.T."/>
            <person name="Grigoriev I.V."/>
        </authorList>
    </citation>
    <scope>NUCLEOTIDE SEQUENCE</scope>
    <source>
        <strain evidence="6">CIRM-BRFM 674</strain>
    </source>
</reference>
<keyword evidence="7" id="KW-1185">Reference proteome</keyword>
<evidence type="ECO:0000256" key="2">
    <source>
        <dbReference type="ARBA" id="ARBA00022679"/>
    </source>
</evidence>
<dbReference type="PANTHER" id="PTHR43900">
    <property type="entry name" value="GLUTATHIONE S-TRANSFERASE RHO"/>
    <property type="match status" value="1"/>
</dbReference>
<dbReference type="SFLD" id="SFLDG01154">
    <property type="entry name" value="Main.5:_Phi-like"/>
    <property type="match status" value="1"/>
</dbReference>
<gene>
    <name evidence="6" type="ORF">BDN70DRAFT_857606</name>
</gene>
<protein>
    <recommendedName>
        <fullName evidence="1">glutathione transferase</fullName>
        <ecNumber evidence="1">2.5.1.18</ecNumber>
    </recommendedName>
</protein>
<dbReference type="InterPro" id="IPR010987">
    <property type="entry name" value="Glutathione-S-Trfase_C-like"/>
</dbReference>
<dbReference type="Proteomes" id="UP000807469">
    <property type="component" value="Unassembled WGS sequence"/>
</dbReference>
<dbReference type="GO" id="GO:0043295">
    <property type="term" value="F:glutathione binding"/>
    <property type="evidence" value="ECO:0007669"/>
    <property type="project" value="TreeGrafter"/>
</dbReference>
<sequence length="225" mass="25332">MVLKLYGHNFSTCTRLVALVLYEKNVPFEFCVVDLMNDYQKLWEHTKKHPFGLVPYIDDDGFILYESRAIAHYIASKYASRGPVLIPTDIKGNALFQQAASMEMAYFNEYAQKAVHEALVHPLKGLPSCPAVFDSFIGQLSEKLDVYDEILSKQRYLTGDQITLADLCHLPLGVMLAKAGSNVIETKPNVHRWFCDMASRPSWQAVKDVIRGISPADAYQVSALL</sequence>
<dbReference type="PANTHER" id="PTHR43900:SF3">
    <property type="entry name" value="GLUTATHIONE S-TRANSFERASE RHO"/>
    <property type="match status" value="1"/>
</dbReference>
<evidence type="ECO:0000259" key="4">
    <source>
        <dbReference type="PROSITE" id="PS50404"/>
    </source>
</evidence>
<dbReference type="InterPro" id="IPR036249">
    <property type="entry name" value="Thioredoxin-like_sf"/>
</dbReference>
<dbReference type="InterPro" id="IPR036282">
    <property type="entry name" value="Glutathione-S-Trfase_C_sf"/>
</dbReference>
<organism evidence="6 7">
    <name type="scientific">Pholiota conissans</name>
    <dbReference type="NCBI Taxonomy" id="109636"/>
    <lineage>
        <taxon>Eukaryota</taxon>
        <taxon>Fungi</taxon>
        <taxon>Dikarya</taxon>
        <taxon>Basidiomycota</taxon>
        <taxon>Agaricomycotina</taxon>
        <taxon>Agaricomycetes</taxon>
        <taxon>Agaricomycetidae</taxon>
        <taxon>Agaricales</taxon>
        <taxon>Agaricineae</taxon>
        <taxon>Strophariaceae</taxon>
        <taxon>Pholiota</taxon>
    </lineage>
</organism>